<comment type="catalytic activity">
    <reaction evidence="11">
        <text>O-phospho-L-threonyl-[protein] + H2O = L-threonyl-[protein] + phosphate</text>
        <dbReference type="Rhea" id="RHEA:47004"/>
        <dbReference type="Rhea" id="RHEA-COMP:11060"/>
        <dbReference type="Rhea" id="RHEA-COMP:11605"/>
        <dbReference type="ChEBI" id="CHEBI:15377"/>
        <dbReference type="ChEBI" id="CHEBI:30013"/>
        <dbReference type="ChEBI" id="CHEBI:43474"/>
        <dbReference type="ChEBI" id="CHEBI:61977"/>
        <dbReference type="EC" id="3.1.3.16"/>
    </reaction>
</comment>
<dbReference type="InterPro" id="IPR015655">
    <property type="entry name" value="PP2C"/>
</dbReference>
<dbReference type="Pfam" id="PF00481">
    <property type="entry name" value="PP2C"/>
    <property type="match status" value="1"/>
</dbReference>
<sequence>MALESSPLLPLSWPEMLTDFSMVAKKRPREVRLLESVPVMGGTIRDQDHEGNNEVSSMVRKKRPPRIVIPKHPCVSSLGFNEVVKDYDCETFEVQGSEYCLASRKGTRHAMEDSYGIITSIHGDSKQAFFGVYDGHGGRAAVDFVSEKLGKNIVATLEGLENNEDQLEMAVREGYMITDREFLSQGVKSGACVATVLLKDGDLHVGNVGDCRVVMSRNCRAVALRTDHRADRDDERARIENSGGYVNCRNGIWRVHDSLAISRAIGDRDMKKWIISEPETKKLRVSLDCEFLIMASDGLWDKVSNQEAVDVVLKSKNSMKSCKELVEMSCSRGSRDDITVMVVDLQRFVKLDR</sequence>
<dbReference type="GO" id="GO:0004722">
    <property type="term" value="F:protein serine/threonine phosphatase activity"/>
    <property type="evidence" value="ECO:0007669"/>
    <property type="project" value="UniProtKB-EC"/>
</dbReference>
<evidence type="ECO:0000256" key="5">
    <source>
        <dbReference type="ARBA" id="ARBA00022723"/>
    </source>
</evidence>
<dbReference type="PROSITE" id="PS01032">
    <property type="entry name" value="PPM_1"/>
    <property type="match status" value="1"/>
</dbReference>
<organism evidence="14 15">
    <name type="scientific">Dioscorea zingiberensis</name>
    <dbReference type="NCBI Taxonomy" id="325984"/>
    <lineage>
        <taxon>Eukaryota</taxon>
        <taxon>Viridiplantae</taxon>
        <taxon>Streptophyta</taxon>
        <taxon>Embryophyta</taxon>
        <taxon>Tracheophyta</taxon>
        <taxon>Spermatophyta</taxon>
        <taxon>Magnoliopsida</taxon>
        <taxon>Liliopsida</taxon>
        <taxon>Dioscoreales</taxon>
        <taxon>Dioscoreaceae</taxon>
        <taxon>Dioscorea</taxon>
    </lineage>
</organism>
<evidence type="ECO:0000313" key="15">
    <source>
        <dbReference type="Proteomes" id="UP001085076"/>
    </source>
</evidence>
<comment type="catalytic activity">
    <reaction evidence="10">
        <text>O-phospho-L-seryl-[protein] + H2O = L-seryl-[protein] + phosphate</text>
        <dbReference type="Rhea" id="RHEA:20629"/>
        <dbReference type="Rhea" id="RHEA-COMP:9863"/>
        <dbReference type="Rhea" id="RHEA-COMP:11604"/>
        <dbReference type="ChEBI" id="CHEBI:15377"/>
        <dbReference type="ChEBI" id="CHEBI:29999"/>
        <dbReference type="ChEBI" id="CHEBI:43474"/>
        <dbReference type="ChEBI" id="CHEBI:83421"/>
        <dbReference type="EC" id="3.1.3.16"/>
    </reaction>
</comment>
<evidence type="ECO:0000256" key="3">
    <source>
        <dbReference type="ARBA" id="ARBA00006702"/>
    </source>
</evidence>
<feature type="domain" description="PPM-type phosphatase" evidence="13">
    <location>
        <begin position="98"/>
        <end position="345"/>
    </location>
</feature>
<dbReference type="OrthoDB" id="10264738at2759"/>
<keyword evidence="9" id="KW-0464">Manganese</keyword>
<protein>
    <recommendedName>
        <fullName evidence="4">protein-serine/threonine phosphatase</fullName>
        <ecNumber evidence="4">3.1.3.16</ecNumber>
    </recommendedName>
</protein>
<dbReference type="InterPro" id="IPR000222">
    <property type="entry name" value="PP2C_BS"/>
</dbReference>
<evidence type="ECO:0000256" key="8">
    <source>
        <dbReference type="ARBA" id="ARBA00022912"/>
    </source>
</evidence>
<comment type="similarity">
    <text evidence="3 12">Belongs to the PP2C family.</text>
</comment>
<evidence type="ECO:0000256" key="1">
    <source>
        <dbReference type="ARBA" id="ARBA00001936"/>
    </source>
</evidence>
<gene>
    <name evidence="14" type="ORF">J5N97_001410</name>
</gene>
<evidence type="ECO:0000256" key="10">
    <source>
        <dbReference type="ARBA" id="ARBA00047761"/>
    </source>
</evidence>
<evidence type="ECO:0000256" key="7">
    <source>
        <dbReference type="ARBA" id="ARBA00022842"/>
    </source>
</evidence>
<keyword evidence="5" id="KW-0479">Metal-binding</keyword>
<accession>A0A9D5BTX2</accession>
<reference evidence="14 15" key="1">
    <citation type="journal article" date="2022" name="Hortic Res">
        <title>The genome of Dioscorea zingiberensis sheds light on the biosynthesis, origin and evolution of the medicinally important diosgenin saponins.</title>
        <authorList>
            <person name="Li Y."/>
            <person name="Tan C."/>
            <person name="Li Z."/>
            <person name="Guo J."/>
            <person name="Li S."/>
            <person name="Chen X."/>
            <person name="Wang C."/>
            <person name="Dai X."/>
            <person name="Yang H."/>
            <person name="Song W."/>
            <person name="Hou L."/>
            <person name="Xu J."/>
            <person name="Tong Z."/>
            <person name="Xu A."/>
            <person name="Yuan X."/>
            <person name="Wang W."/>
            <person name="Yang Q."/>
            <person name="Chen L."/>
            <person name="Sun Z."/>
            <person name="Wang K."/>
            <person name="Pan B."/>
            <person name="Chen J."/>
            <person name="Bao Y."/>
            <person name="Liu F."/>
            <person name="Qi X."/>
            <person name="Gang D.R."/>
            <person name="Wen J."/>
            <person name="Li J."/>
        </authorList>
    </citation>
    <scope>NUCLEOTIDE SEQUENCE [LARGE SCALE GENOMIC DNA]</scope>
    <source>
        <strain evidence="14">Dzin_1.0</strain>
    </source>
</reference>
<keyword evidence="6 12" id="KW-0378">Hydrolase</keyword>
<evidence type="ECO:0000256" key="9">
    <source>
        <dbReference type="ARBA" id="ARBA00023211"/>
    </source>
</evidence>
<dbReference type="PROSITE" id="PS51746">
    <property type="entry name" value="PPM_2"/>
    <property type="match status" value="1"/>
</dbReference>
<evidence type="ECO:0000256" key="4">
    <source>
        <dbReference type="ARBA" id="ARBA00013081"/>
    </source>
</evidence>
<dbReference type="AlphaFoldDB" id="A0A9D5BTX2"/>
<dbReference type="EMBL" id="JAGGNH010000063">
    <property type="protein sequence ID" value="KAJ0960714.1"/>
    <property type="molecule type" value="Genomic_DNA"/>
</dbReference>
<proteinExistence type="inferred from homology"/>
<dbReference type="CDD" id="cd00143">
    <property type="entry name" value="PP2Cc"/>
    <property type="match status" value="1"/>
</dbReference>
<dbReference type="EC" id="3.1.3.16" evidence="4"/>
<dbReference type="GO" id="GO:0046872">
    <property type="term" value="F:metal ion binding"/>
    <property type="evidence" value="ECO:0007669"/>
    <property type="project" value="UniProtKB-KW"/>
</dbReference>
<dbReference type="PANTHER" id="PTHR47992">
    <property type="entry name" value="PROTEIN PHOSPHATASE"/>
    <property type="match status" value="1"/>
</dbReference>
<name>A0A9D5BTX2_9LILI</name>
<comment type="cofactor">
    <cofactor evidence="1">
        <name>Mn(2+)</name>
        <dbReference type="ChEBI" id="CHEBI:29035"/>
    </cofactor>
</comment>
<dbReference type="InterPro" id="IPR036457">
    <property type="entry name" value="PPM-type-like_dom_sf"/>
</dbReference>
<evidence type="ECO:0000259" key="13">
    <source>
        <dbReference type="PROSITE" id="PS51746"/>
    </source>
</evidence>
<keyword evidence="15" id="KW-1185">Reference proteome</keyword>
<dbReference type="Gene3D" id="3.60.40.10">
    <property type="entry name" value="PPM-type phosphatase domain"/>
    <property type="match status" value="1"/>
</dbReference>
<evidence type="ECO:0000313" key="14">
    <source>
        <dbReference type="EMBL" id="KAJ0960714.1"/>
    </source>
</evidence>
<comment type="caution">
    <text evidence="14">The sequence shown here is derived from an EMBL/GenBank/DDBJ whole genome shotgun (WGS) entry which is preliminary data.</text>
</comment>
<keyword evidence="8 12" id="KW-0904">Protein phosphatase</keyword>
<dbReference type="SUPFAM" id="SSF81606">
    <property type="entry name" value="PP2C-like"/>
    <property type="match status" value="1"/>
</dbReference>
<evidence type="ECO:0000256" key="11">
    <source>
        <dbReference type="ARBA" id="ARBA00048336"/>
    </source>
</evidence>
<comment type="cofactor">
    <cofactor evidence="2">
        <name>Mg(2+)</name>
        <dbReference type="ChEBI" id="CHEBI:18420"/>
    </cofactor>
</comment>
<keyword evidence="7" id="KW-0460">Magnesium</keyword>
<evidence type="ECO:0000256" key="6">
    <source>
        <dbReference type="ARBA" id="ARBA00022801"/>
    </source>
</evidence>
<dbReference type="InterPro" id="IPR001932">
    <property type="entry name" value="PPM-type_phosphatase-like_dom"/>
</dbReference>
<dbReference type="FunFam" id="3.60.40.10:FF:000079">
    <property type="entry name" value="Probable protein phosphatase 2C 74"/>
    <property type="match status" value="1"/>
</dbReference>
<dbReference type="SMART" id="SM00332">
    <property type="entry name" value="PP2Cc"/>
    <property type="match status" value="1"/>
</dbReference>
<evidence type="ECO:0000256" key="2">
    <source>
        <dbReference type="ARBA" id="ARBA00001946"/>
    </source>
</evidence>
<dbReference type="Proteomes" id="UP001085076">
    <property type="component" value="Unassembled WGS sequence"/>
</dbReference>
<evidence type="ECO:0000256" key="12">
    <source>
        <dbReference type="RuleBase" id="RU003465"/>
    </source>
</evidence>